<organism evidence="1 2">
    <name type="scientific">Symbiodinium natans</name>
    <dbReference type="NCBI Taxonomy" id="878477"/>
    <lineage>
        <taxon>Eukaryota</taxon>
        <taxon>Sar</taxon>
        <taxon>Alveolata</taxon>
        <taxon>Dinophyceae</taxon>
        <taxon>Suessiales</taxon>
        <taxon>Symbiodiniaceae</taxon>
        <taxon>Symbiodinium</taxon>
    </lineage>
</organism>
<sequence length="134" mass="15383">MNMVPAPASWFVKLDASWVRNVPDTSNMFLRPGADVTFGGHDMYVEGQKHARKFRWGRCPWHNQRAMVPWVVPDGAHAGDLILICSGYWDRDYIGRCACFFKHEFPRSRISELSPETKAEWISFRAALSRGARP</sequence>
<comment type="caution">
    <text evidence="1">The sequence shown here is derived from an EMBL/GenBank/DDBJ whole genome shotgun (WGS) entry which is preliminary data.</text>
</comment>
<dbReference type="EMBL" id="CAJNDS010002700">
    <property type="protein sequence ID" value="CAE7567676.1"/>
    <property type="molecule type" value="Genomic_DNA"/>
</dbReference>
<dbReference type="AlphaFoldDB" id="A0A812U9E3"/>
<gene>
    <name evidence="1" type="primary">axeA1</name>
    <name evidence="1" type="ORF">SNAT2548_LOCUS32214</name>
</gene>
<evidence type="ECO:0000313" key="1">
    <source>
        <dbReference type="EMBL" id="CAE7567676.1"/>
    </source>
</evidence>
<dbReference type="Proteomes" id="UP000604046">
    <property type="component" value="Unassembled WGS sequence"/>
</dbReference>
<reference evidence="1" key="1">
    <citation type="submission" date="2021-02" db="EMBL/GenBank/DDBJ databases">
        <authorList>
            <person name="Dougan E. K."/>
            <person name="Rhodes N."/>
            <person name="Thang M."/>
            <person name="Chan C."/>
        </authorList>
    </citation>
    <scope>NUCLEOTIDE SEQUENCE</scope>
</reference>
<accession>A0A812U9E3</accession>
<protein>
    <submittedName>
        <fullName evidence="1">AxeA1 protein</fullName>
    </submittedName>
</protein>
<proteinExistence type="predicted"/>
<name>A0A812U9E3_9DINO</name>
<evidence type="ECO:0000313" key="2">
    <source>
        <dbReference type="Proteomes" id="UP000604046"/>
    </source>
</evidence>
<keyword evidence="2" id="KW-1185">Reference proteome</keyword>